<sequence length="65" mass="7010">MRAADLAEAALHGTPPSAHLLPVLKQRLCADHPIDRPRIALPRLAMTRTTAGRRHAQRALRTGGG</sequence>
<organism evidence="1 2">
    <name type="scientific">Streptomyces viridochromogenes (strain DSM 40736 / JCM 4977 / BCRC 1201 / Tue 494)</name>
    <dbReference type="NCBI Taxonomy" id="591159"/>
    <lineage>
        <taxon>Bacteria</taxon>
        <taxon>Bacillati</taxon>
        <taxon>Actinomycetota</taxon>
        <taxon>Actinomycetes</taxon>
        <taxon>Kitasatosporales</taxon>
        <taxon>Streptomycetaceae</taxon>
        <taxon>Streptomyces</taxon>
    </lineage>
</organism>
<reference evidence="2" key="1">
    <citation type="submission" date="2009-02" db="EMBL/GenBank/DDBJ databases">
        <title>Annotation of Streptomyces viridochromogenes strain DSM 40736.</title>
        <authorList>
            <consortium name="The Broad Institute Genome Sequencing Platform"/>
            <consortium name="Broad Institute Microbial Sequencing Center"/>
            <person name="Fischbach M."/>
            <person name="Godfrey P."/>
            <person name="Ward D."/>
            <person name="Young S."/>
            <person name="Zeng Q."/>
            <person name="Koehrsen M."/>
            <person name="Alvarado L."/>
            <person name="Berlin A.M."/>
            <person name="Bochicchio J."/>
            <person name="Borenstein D."/>
            <person name="Chapman S.B."/>
            <person name="Chen Z."/>
            <person name="Engels R."/>
            <person name="Freedman E."/>
            <person name="Gellesch M."/>
            <person name="Goldberg J."/>
            <person name="Griggs A."/>
            <person name="Gujja S."/>
            <person name="Heilman E.R."/>
            <person name="Heiman D.I."/>
            <person name="Hepburn T.A."/>
            <person name="Howarth C."/>
            <person name="Jen D."/>
            <person name="Larson L."/>
            <person name="Lewis B."/>
            <person name="Mehta T."/>
            <person name="Park D."/>
            <person name="Pearson M."/>
            <person name="Richards J."/>
            <person name="Roberts A."/>
            <person name="Saif S."/>
            <person name="Shea T.D."/>
            <person name="Shenoy N."/>
            <person name="Sisk P."/>
            <person name="Stolte C."/>
            <person name="Sykes S.N."/>
            <person name="Thomson T."/>
            <person name="Walk T."/>
            <person name="White J."/>
            <person name="Yandava C."/>
            <person name="Straight P."/>
            <person name="Clardy J."/>
            <person name="Hung D."/>
            <person name="Kolter R."/>
            <person name="Mekalanos J."/>
            <person name="Walker S."/>
            <person name="Walsh C.T."/>
            <person name="Wieland-Brown L.C."/>
            <person name="Haas B."/>
            <person name="Nusbaum C."/>
            <person name="Birren B."/>
        </authorList>
    </citation>
    <scope>NUCLEOTIDE SEQUENCE [LARGE SCALE GENOMIC DNA]</scope>
    <source>
        <strain evidence="2">DSM 40736 / JCM 4977 / BCRC 1201 / Tue 494</strain>
    </source>
</reference>
<gene>
    <name evidence="1" type="ORF">SSQG_06790</name>
</gene>
<dbReference type="HOGENOM" id="CLU_2848156_0_0_11"/>
<name>D9X8L8_STRVT</name>
<evidence type="ECO:0000313" key="1">
    <source>
        <dbReference type="EMBL" id="EFL36272.1"/>
    </source>
</evidence>
<dbReference type="EMBL" id="GG657757">
    <property type="protein sequence ID" value="EFL36272.1"/>
    <property type="molecule type" value="Genomic_DNA"/>
</dbReference>
<protein>
    <submittedName>
        <fullName evidence="1">Predicted protein</fullName>
    </submittedName>
</protein>
<evidence type="ECO:0000313" key="2">
    <source>
        <dbReference type="Proteomes" id="UP000004184"/>
    </source>
</evidence>
<dbReference type="Proteomes" id="UP000004184">
    <property type="component" value="Unassembled WGS sequence"/>
</dbReference>
<keyword evidence="2" id="KW-1185">Reference proteome</keyword>
<proteinExistence type="predicted"/>
<dbReference type="AlphaFoldDB" id="D9X8L8"/>
<accession>D9X8L8</accession>